<evidence type="ECO:0000313" key="1">
    <source>
        <dbReference type="EMBL" id="KAF2013526.1"/>
    </source>
</evidence>
<protein>
    <submittedName>
        <fullName evidence="1">Uncharacterized protein</fullName>
    </submittedName>
</protein>
<dbReference type="OrthoDB" id="3945550at2759"/>
<gene>
    <name evidence="1" type="ORF">BU24DRAFT_483303</name>
</gene>
<proteinExistence type="predicted"/>
<reference evidence="1" key="1">
    <citation type="journal article" date="2020" name="Stud. Mycol.">
        <title>101 Dothideomycetes genomes: a test case for predicting lifestyles and emergence of pathogens.</title>
        <authorList>
            <person name="Haridas S."/>
            <person name="Albert R."/>
            <person name="Binder M."/>
            <person name="Bloem J."/>
            <person name="Labutti K."/>
            <person name="Salamov A."/>
            <person name="Andreopoulos B."/>
            <person name="Baker S."/>
            <person name="Barry K."/>
            <person name="Bills G."/>
            <person name="Bluhm B."/>
            <person name="Cannon C."/>
            <person name="Castanera R."/>
            <person name="Culley D."/>
            <person name="Daum C."/>
            <person name="Ezra D."/>
            <person name="Gonzalez J."/>
            <person name="Henrissat B."/>
            <person name="Kuo A."/>
            <person name="Liang C."/>
            <person name="Lipzen A."/>
            <person name="Lutzoni F."/>
            <person name="Magnuson J."/>
            <person name="Mondo S."/>
            <person name="Nolan M."/>
            <person name="Ohm R."/>
            <person name="Pangilinan J."/>
            <person name="Park H.-J."/>
            <person name="Ramirez L."/>
            <person name="Alfaro M."/>
            <person name="Sun H."/>
            <person name="Tritt A."/>
            <person name="Yoshinaga Y."/>
            <person name="Zwiers L.-H."/>
            <person name="Turgeon B."/>
            <person name="Goodwin S."/>
            <person name="Spatafora J."/>
            <person name="Crous P."/>
            <person name="Grigoriev I."/>
        </authorList>
    </citation>
    <scope>NUCLEOTIDE SEQUENCE</scope>
    <source>
        <strain evidence="1">CBS 175.79</strain>
    </source>
</reference>
<accession>A0A6A5XKV4</accession>
<organism evidence="1 2">
    <name type="scientific">Aaosphaeria arxii CBS 175.79</name>
    <dbReference type="NCBI Taxonomy" id="1450172"/>
    <lineage>
        <taxon>Eukaryota</taxon>
        <taxon>Fungi</taxon>
        <taxon>Dikarya</taxon>
        <taxon>Ascomycota</taxon>
        <taxon>Pezizomycotina</taxon>
        <taxon>Dothideomycetes</taxon>
        <taxon>Pleosporomycetidae</taxon>
        <taxon>Pleosporales</taxon>
        <taxon>Pleosporales incertae sedis</taxon>
        <taxon>Aaosphaeria</taxon>
    </lineage>
</organism>
<evidence type="ECO:0000313" key="2">
    <source>
        <dbReference type="Proteomes" id="UP000799778"/>
    </source>
</evidence>
<dbReference type="GeneID" id="54290675"/>
<dbReference type="SUPFAM" id="SSF52047">
    <property type="entry name" value="RNI-like"/>
    <property type="match status" value="1"/>
</dbReference>
<dbReference type="Proteomes" id="UP000799778">
    <property type="component" value="Unassembled WGS sequence"/>
</dbReference>
<dbReference type="EMBL" id="ML978071">
    <property type="protein sequence ID" value="KAF2013526.1"/>
    <property type="molecule type" value="Genomic_DNA"/>
</dbReference>
<dbReference type="InterPro" id="IPR032675">
    <property type="entry name" value="LRR_dom_sf"/>
</dbReference>
<dbReference type="RefSeq" id="XP_033381865.1">
    <property type="nucleotide sequence ID" value="XM_033533278.1"/>
</dbReference>
<dbReference type="Gene3D" id="3.80.10.10">
    <property type="entry name" value="Ribonuclease Inhibitor"/>
    <property type="match status" value="1"/>
</dbReference>
<keyword evidence="2" id="KW-1185">Reference proteome</keyword>
<dbReference type="AlphaFoldDB" id="A0A6A5XKV4"/>
<name>A0A6A5XKV4_9PLEO</name>
<sequence>MDNNHHPPPTLSPLERLPLLPLEQICEYLGAGDKKRSSLLAFALASKHCCEIAERERFERLVLDVKGEEHAASLIEQIQKTLSIKDRVRYVRRAKVFGSMVGRLKELTNDEDPFTRPNQETSFVGVDLSWKKNKRQANLRWRKFAAFIRTLPVLKELVWVSFDQVPRCLLDVLHTECVNVTLHVLTFSIRSVYQGTTEYGEVDPDEYALISSPNLVSISGPSISVHHPRLDYSTHPNRYAHLDYNDKIKIAMARGLAPNLRSHCLWPQDLPIAGEGLDYPRTKYTWHDPFKAEPQGQSYENTGPLKRWICVLDQDLFKELERRRSLDSRSSVAKHALKMLSDELVNYDSSNLAAVVVNMISFRAHERALIMRFLVAMPPLTVLKLEAVNDHIIQAIRKQHGQSLKTLEVEYLICMTREIEEIHGSCPNLRHLSLTLLRKNGDVKEVALYKALGRFRRLESLSLKLMNDVFRDNPNEINTNRTRRELIDGAVDQTLVQAIFRYIFEKHRIELEGLNPSLQRLKIQSAPLFTKLAVTEKICAYMSRRWQCERRRVGLECGELHCEELSRPLCLGQFRYRDGRSHQDQDK</sequence>